<protein>
    <recommendedName>
        <fullName evidence="9">Amino acid transporter</fullName>
    </recommendedName>
</protein>
<name>A0AAV5WJJ9_9BILA</name>
<feature type="non-terminal residue" evidence="7">
    <location>
        <position position="1"/>
    </location>
</feature>
<keyword evidence="4 6" id="KW-0472">Membrane</keyword>
<dbReference type="EMBL" id="BTSY01000005">
    <property type="protein sequence ID" value="GMT30720.1"/>
    <property type="molecule type" value="Genomic_DNA"/>
</dbReference>
<dbReference type="AlphaFoldDB" id="A0AAV5WJJ9"/>
<evidence type="ECO:0000256" key="5">
    <source>
        <dbReference type="SAM" id="MobiDB-lite"/>
    </source>
</evidence>
<feature type="transmembrane region" description="Helical" evidence="6">
    <location>
        <begin position="43"/>
        <end position="62"/>
    </location>
</feature>
<feature type="transmembrane region" description="Helical" evidence="6">
    <location>
        <begin position="74"/>
        <end position="97"/>
    </location>
</feature>
<feature type="transmembrane region" description="Helical" evidence="6">
    <location>
        <begin position="190"/>
        <end position="211"/>
    </location>
</feature>
<feature type="transmembrane region" description="Helical" evidence="6">
    <location>
        <begin position="267"/>
        <end position="290"/>
    </location>
</feature>
<feature type="transmembrane region" description="Helical" evidence="6">
    <location>
        <begin position="357"/>
        <end position="381"/>
    </location>
</feature>
<feature type="transmembrane region" description="Helical" evidence="6">
    <location>
        <begin position="231"/>
        <end position="255"/>
    </location>
</feature>
<dbReference type="PANTHER" id="PTHR11785:SF528">
    <property type="entry name" value="AMINO ACID TRANSPORTER PROTEIN JHI-21"/>
    <property type="match status" value="1"/>
</dbReference>
<dbReference type="InterPro" id="IPR002293">
    <property type="entry name" value="AA/rel_permease1"/>
</dbReference>
<dbReference type="Proteomes" id="UP001432322">
    <property type="component" value="Unassembled WGS sequence"/>
</dbReference>
<dbReference type="PIRSF" id="PIRSF006060">
    <property type="entry name" value="AA_transporter"/>
    <property type="match status" value="1"/>
</dbReference>
<dbReference type="FunFam" id="1.20.1740.10:FF:000184">
    <property type="entry name" value="Uncharacterized protein"/>
    <property type="match status" value="1"/>
</dbReference>
<dbReference type="FunFam" id="1.20.1740.10:FF:000103">
    <property type="entry name" value="Uncharacterized protein"/>
    <property type="match status" value="1"/>
</dbReference>
<feature type="region of interest" description="Disordered" evidence="5">
    <location>
        <begin position="1"/>
        <end position="26"/>
    </location>
</feature>
<feature type="transmembrane region" description="Helical" evidence="6">
    <location>
        <begin position="109"/>
        <end position="131"/>
    </location>
</feature>
<evidence type="ECO:0000313" key="7">
    <source>
        <dbReference type="EMBL" id="GMT30720.1"/>
    </source>
</evidence>
<accession>A0AAV5WJJ9</accession>
<dbReference type="InterPro" id="IPR050598">
    <property type="entry name" value="AminoAcid_Transporter"/>
</dbReference>
<keyword evidence="8" id="KW-1185">Reference proteome</keyword>
<keyword evidence="3 6" id="KW-1133">Transmembrane helix</keyword>
<dbReference type="Pfam" id="PF13520">
    <property type="entry name" value="AA_permease_2"/>
    <property type="match status" value="1"/>
</dbReference>
<keyword evidence="2 6" id="KW-0812">Transmembrane</keyword>
<proteinExistence type="predicted"/>
<reference evidence="7" key="1">
    <citation type="submission" date="2023-10" db="EMBL/GenBank/DDBJ databases">
        <title>Genome assembly of Pristionchus species.</title>
        <authorList>
            <person name="Yoshida K."/>
            <person name="Sommer R.J."/>
        </authorList>
    </citation>
    <scope>NUCLEOTIDE SEQUENCE</scope>
    <source>
        <strain evidence="7">RS5133</strain>
    </source>
</reference>
<evidence type="ECO:0008006" key="9">
    <source>
        <dbReference type="Google" id="ProtNLM"/>
    </source>
</evidence>
<dbReference type="PANTHER" id="PTHR11785">
    <property type="entry name" value="AMINO ACID TRANSPORTER"/>
    <property type="match status" value="1"/>
</dbReference>
<evidence type="ECO:0000256" key="1">
    <source>
        <dbReference type="ARBA" id="ARBA00004141"/>
    </source>
</evidence>
<comment type="caution">
    <text evidence="7">The sequence shown here is derived from an EMBL/GenBank/DDBJ whole genome shotgun (WGS) entry which is preliminary data.</text>
</comment>
<evidence type="ECO:0000256" key="6">
    <source>
        <dbReference type="SAM" id="Phobius"/>
    </source>
</evidence>
<feature type="transmembrane region" description="Helical" evidence="6">
    <location>
        <begin position="160"/>
        <end position="178"/>
    </location>
</feature>
<feature type="transmembrane region" description="Helical" evidence="6">
    <location>
        <begin position="449"/>
        <end position="468"/>
    </location>
</feature>
<feature type="transmembrane region" description="Helical" evidence="6">
    <location>
        <begin position="419"/>
        <end position="443"/>
    </location>
</feature>
<comment type="subcellular location">
    <subcellularLocation>
        <location evidence="1">Membrane</location>
        <topology evidence="1">Multi-pass membrane protein</topology>
    </subcellularLocation>
</comment>
<dbReference type="GO" id="GO:0015179">
    <property type="term" value="F:L-amino acid transmembrane transporter activity"/>
    <property type="evidence" value="ECO:0007669"/>
    <property type="project" value="TreeGrafter"/>
</dbReference>
<feature type="transmembrane region" description="Helical" evidence="6">
    <location>
        <begin position="387"/>
        <end position="407"/>
    </location>
</feature>
<dbReference type="Gene3D" id="1.20.1740.10">
    <property type="entry name" value="Amino acid/polyamine transporter I"/>
    <property type="match status" value="1"/>
</dbReference>
<feature type="transmembrane region" description="Helical" evidence="6">
    <location>
        <begin position="310"/>
        <end position="336"/>
    </location>
</feature>
<evidence type="ECO:0000256" key="2">
    <source>
        <dbReference type="ARBA" id="ARBA00022692"/>
    </source>
</evidence>
<gene>
    <name evidence="7" type="ORF">PFISCL1PPCAC_22017</name>
</gene>
<dbReference type="GO" id="GO:0016020">
    <property type="term" value="C:membrane"/>
    <property type="evidence" value="ECO:0007669"/>
    <property type="project" value="UniProtKB-SubCell"/>
</dbReference>
<sequence length="499" mass="54854">SIMGRRQQLAESPPSSSDPSDRSFSDRSSELQQGVKLQPRISLFNGCTIIVGVIVGSGIFVSPKGVLVYAGSPGLSLLVWLLSGLFSLVGALCYAELGTTIPKSGGDYVYIYESFGPLVSFLFLWMALMIINPTSNAIIALTFANYSLKPFFPNCDVPQLAARLLAAACVAFLTFFNCYSVGFSTRTNDFFSVSKIVALCTIIIAGLYNFALGNTEHLEQPELMEGTQWGASSISLAFYSGVFSFSGWSYLNFVTEELKDPFRNLPRAIYISLPVVTLIYFFVNVAYFSVLSADEMLDSSAVAVTFANRIMGPFAPLMPFFVALSCIGGLNGILFTASRMFFAGAREGQLPELLSMISIRFLTPMPSLIWLGFSSICMLFFSDVHILINYLSFAESLVVALSVAGLIKMRLTQPDLERPIKLPLFVPLLFFSACLYLLIFPFFSSPGELFVGVLLILSGVPIYLIFVANSRKPDLLYQPWVKLTHAVQRFLYVVPESSD</sequence>
<evidence type="ECO:0000313" key="8">
    <source>
        <dbReference type="Proteomes" id="UP001432322"/>
    </source>
</evidence>
<evidence type="ECO:0000256" key="4">
    <source>
        <dbReference type="ARBA" id="ARBA00023136"/>
    </source>
</evidence>
<evidence type="ECO:0000256" key="3">
    <source>
        <dbReference type="ARBA" id="ARBA00022989"/>
    </source>
</evidence>
<organism evidence="7 8">
    <name type="scientific">Pristionchus fissidentatus</name>
    <dbReference type="NCBI Taxonomy" id="1538716"/>
    <lineage>
        <taxon>Eukaryota</taxon>
        <taxon>Metazoa</taxon>
        <taxon>Ecdysozoa</taxon>
        <taxon>Nematoda</taxon>
        <taxon>Chromadorea</taxon>
        <taxon>Rhabditida</taxon>
        <taxon>Rhabditina</taxon>
        <taxon>Diplogasteromorpha</taxon>
        <taxon>Diplogasteroidea</taxon>
        <taxon>Neodiplogasteridae</taxon>
        <taxon>Pristionchus</taxon>
    </lineage>
</organism>